<dbReference type="PANTHER" id="PTHR11371:SF31">
    <property type="entry name" value="EXTRACELLULAR NUCLEASE"/>
    <property type="match status" value="1"/>
</dbReference>
<proteinExistence type="predicted"/>
<feature type="chain" id="PRO_5026805609" evidence="2">
    <location>
        <begin position="24"/>
        <end position="531"/>
    </location>
</feature>
<dbReference type="InterPro" id="IPR036691">
    <property type="entry name" value="Endo/exonu/phosph_ase_sf"/>
</dbReference>
<feature type="compositionally biased region" description="Acidic residues" evidence="1">
    <location>
        <begin position="125"/>
        <end position="135"/>
    </location>
</feature>
<evidence type="ECO:0000256" key="2">
    <source>
        <dbReference type="SAM" id="SignalP"/>
    </source>
</evidence>
<evidence type="ECO:0000256" key="1">
    <source>
        <dbReference type="SAM" id="MobiDB-lite"/>
    </source>
</evidence>
<evidence type="ECO:0000313" key="4">
    <source>
        <dbReference type="Proteomes" id="UP000500686"/>
    </source>
</evidence>
<dbReference type="NCBIfam" id="NF045851">
    <property type="entry name" value="mem_nucl_MnuA"/>
    <property type="match status" value="1"/>
</dbReference>
<dbReference type="AlphaFoldDB" id="A0A6M4JAT4"/>
<feature type="region of interest" description="Disordered" evidence="1">
    <location>
        <begin position="116"/>
        <end position="135"/>
    </location>
</feature>
<gene>
    <name evidence="3" type="ORF">HLA87_01740</name>
</gene>
<name>A0A6M4JAT4_9MOLU</name>
<dbReference type="PROSITE" id="PS51257">
    <property type="entry name" value="PROKAR_LIPOPROTEIN"/>
    <property type="match status" value="1"/>
</dbReference>
<feature type="region of interest" description="Disordered" evidence="1">
    <location>
        <begin position="142"/>
        <end position="192"/>
    </location>
</feature>
<dbReference type="KEGG" id="mmir:HLA87_01740"/>
<sequence length="531" mass="60349">MKKIFKKLILLSASAGSFIGASSACSFQNDSKNNPEFKLTLKQNVLIDPSDNDYTKYFDFNGNEHGYEYLVINQVENNNQMTLTYEIIDKNKDVVAIKILVIDSKYVKPISINKDNNKKIAGNIDDPDWTPEGDNWIDETIISDDNNESVNNSVDKQNPSEDNTNTEDKNDDVPVPNPVPNEHQDNQNVQTTSDDRLRIALWNVANFGDGALEPKYQAITSIIFTQKYDVVGLIELDSIKVISRLVNYLNVLEQKNNTNNLWDFIYKELPVDSKKNINVKGDKAAAYIYNKTKVVPEILNNSQNGIIYDNSNFQVFKGPLALNAYSRAPYIGKFRSNVEGYKNVNFTLAISHFDGPGVKTKIGEESFKGMGSREYNEAKNIKNVLDWVKKINDGDDDLIFMGDTNIPSGKESIAFDWVSEYGAIMPLGEGEEALSSLKTEFGNYAKPYDKIVHKSNLKFENAKVYKLYSFVEDPSIFQWAKITSLVDWITYYQNYQKYNKTYSSNSRYIYNGVSDHSPISYDLILDPNDPY</sequence>
<keyword evidence="4" id="KW-1185">Reference proteome</keyword>
<dbReference type="SUPFAM" id="SSF56219">
    <property type="entry name" value="DNase I-like"/>
    <property type="match status" value="1"/>
</dbReference>
<dbReference type="Proteomes" id="UP000500686">
    <property type="component" value="Chromosome"/>
</dbReference>
<evidence type="ECO:0000313" key="3">
    <source>
        <dbReference type="EMBL" id="QJR43505.1"/>
    </source>
</evidence>
<organism evidence="3 4">
    <name type="scientific">Mycoplasma miroungigenitalium</name>
    <dbReference type="NCBI Taxonomy" id="754515"/>
    <lineage>
        <taxon>Bacteria</taxon>
        <taxon>Bacillati</taxon>
        <taxon>Mycoplasmatota</taxon>
        <taxon>Mollicutes</taxon>
        <taxon>Mycoplasmataceae</taxon>
        <taxon>Mycoplasma</taxon>
    </lineage>
</organism>
<keyword evidence="2" id="KW-0732">Signal</keyword>
<protein>
    <submittedName>
        <fullName evidence="3">Uncharacterized protein</fullName>
    </submittedName>
</protein>
<accession>A0A6M4JAT4</accession>
<reference evidence="3 4" key="1">
    <citation type="submission" date="2020-05" db="EMBL/GenBank/DDBJ databases">
        <title>Novel Mycoplasma species detected in Mirounga angustirostris (northern elephant seal) from the USA.</title>
        <authorList>
            <person name="Volokhov D.V."/>
        </authorList>
    </citation>
    <scope>NUCLEOTIDE SEQUENCE [LARGE SCALE GENOMIC DNA]</scope>
    <source>
        <strain evidence="3 4">Mirounga ES2806-GEN</strain>
    </source>
</reference>
<dbReference type="Gene3D" id="3.60.10.10">
    <property type="entry name" value="Endonuclease/exonuclease/phosphatase"/>
    <property type="match status" value="1"/>
</dbReference>
<dbReference type="EMBL" id="CP053096">
    <property type="protein sequence ID" value="QJR43505.1"/>
    <property type="molecule type" value="Genomic_DNA"/>
</dbReference>
<dbReference type="PANTHER" id="PTHR11371">
    <property type="entry name" value="DEOXYRIBONUCLEASE"/>
    <property type="match status" value="1"/>
</dbReference>
<dbReference type="RefSeq" id="WP_171111319.1">
    <property type="nucleotide sequence ID" value="NZ_CP053096.1"/>
</dbReference>
<feature type="signal peptide" evidence="2">
    <location>
        <begin position="1"/>
        <end position="23"/>
    </location>
</feature>